<comment type="caution">
    <text evidence="3">The sequence shown here is derived from an EMBL/GenBank/DDBJ whole genome shotgun (WGS) entry which is preliminary data.</text>
</comment>
<name>A0A9X2IYG8_9NOCA</name>
<keyword evidence="3" id="KW-0540">Nuclease</keyword>
<feature type="region of interest" description="Disordered" evidence="1">
    <location>
        <begin position="202"/>
        <end position="228"/>
    </location>
</feature>
<feature type="compositionally biased region" description="Basic and acidic residues" evidence="1">
    <location>
        <begin position="202"/>
        <end position="213"/>
    </location>
</feature>
<dbReference type="EMBL" id="JAMRXG010000004">
    <property type="protein sequence ID" value="MCM6773906.1"/>
    <property type="molecule type" value="Genomic_DNA"/>
</dbReference>
<dbReference type="SUPFAM" id="SSF56219">
    <property type="entry name" value="DNase I-like"/>
    <property type="match status" value="1"/>
</dbReference>
<feature type="domain" description="Endonuclease/exonuclease/phosphatase" evidence="2">
    <location>
        <begin position="133"/>
        <end position="246"/>
    </location>
</feature>
<evidence type="ECO:0000313" key="3">
    <source>
        <dbReference type="EMBL" id="MCM6773906.1"/>
    </source>
</evidence>
<accession>A0A9X2IYG8</accession>
<dbReference type="InterPro" id="IPR036691">
    <property type="entry name" value="Endo/exonu/phosph_ase_sf"/>
</dbReference>
<keyword evidence="3" id="KW-0255">Endonuclease</keyword>
<reference evidence="3" key="1">
    <citation type="submission" date="2022-06" db="EMBL/GenBank/DDBJ databases">
        <title>Novel species in genus nocardia.</title>
        <authorList>
            <person name="Li F."/>
        </authorList>
    </citation>
    <scope>NUCLEOTIDE SEQUENCE</scope>
    <source>
        <strain evidence="3">CDC141</strain>
    </source>
</reference>
<sequence length="258" mass="27589">MTIKVDYAELEKLQTETARAQSALAHGLQILGAAAAGASGRGVPTFNMGRVSYQPYTPFGNTSEGGACAAAHGDAFAGVGAAVRAFAATVDSDAERLKLAITLYKVMDHRNAEEFLRNNRNGLDLFSTHLSKNDTSEQAQQQLMQLRHLLGLAGGPLSGNTVIAGDLNAVADPRDVPKDKPFKLPSAEAIRNFDNQNFDHRAGEIHDGPDGRLKGTSAGNAPIDHVLPRGVGTAPAERWQRWESDHDGQRVDVAMPAW</sequence>
<evidence type="ECO:0000313" key="4">
    <source>
        <dbReference type="Proteomes" id="UP001139157"/>
    </source>
</evidence>
<gene>
    <name evidence="3" type="ORF">NDR86_10530</name>
</gene>
<evidence type="ECO:0000259" key="2">
    <source>
        <dbReference type="Pfam" id="PF03372"/>
    </source>
</evidence>
<dbReference type="RefSeq" id="WP_251910983.1">
    <property type="nucleotide sequence ID" value="NZ_JAMRXG010000004.1"/>
</dbReference>
<dbReference type="AlphaFoldDB" id="A0A9X2IYG8"/>
<dbReference type="Gene3D" id="3.60.10.10">
    <property type="entry name" value="Endonuclease/exonuclease/phosphatase"/>
    <property type="match status" value="1"/>
</dbReference>
<dbReference type="Pfam" id="PF03372">
    <property type="entry name" value="Exo_endo_phos"/>
    <property type="match status" value="1"/>
</dbReference>
<dbReference type="InterPro" id="IPR005135">
    <property type="entry name" value="Endo/exonuclease/phosphatase"/>
</dbReference>
<protein>
    <submittedName>
        <fullName evidence="3">Endonuclease/exonuclease/phosphatase family protein</fullName>
    </submittedName>
</protein>
<keyword evidence="3" id="KW-0378">Hydrolase</keyword>
<dbReference type="Proteomes" id="UP001139157">
    <property type="component" value="Unassembled WGS sequence"/>
</dbReference>
<dbReference type="GO" id="GO:0004519">
    <property type="term" value="F:endonuclease activity"/>
    <property type="evidence" value="ECO:0007669"/>
    <property type="project" value="UniProtKB-KW"/>
</dbReference>
<organism evidence="3 4">
    <name type="scientific">Nocardia pulmonis</name>
    <dbReference type="NCBI Taxonomy" id="2951408"/>
    <lineage>
        <taxon>Bacteria</taxon>
        <taxon>Bacillati</taxon>
        <taxon>Actinomycetota</taxon>
        <taxon>Actinomycetes</taxon>
        <taxon>Mycobacteriales</taxon>
        <taxon>Nocardiaceae</taxon>
        <taxon>Nocardia</taxon>
    </lineage>
</organism>
<proteinExistence type="predicted"/>
<keyword evidence="4" id="KW-1185">Reference proteome</keyword>
<evidence type="ECO:0000256" key="1">
    <source>
        <dbReference type="SAM" id="MobiDB-lite"/>
    </source>
</evidence>